<sequence length="242" mass="27965">MANKSGRKFKYGDLPMRSITVNVIEMMGGATVAQVDEYLKNKYPHYKDDTYLNIIINTVNFNRSYWPSNKSARRTDDVTHRHHQYDRLFKRGNIFEIYNPAIHGVWELYEDPKGKWCFREVKSEFEEAVDQASKLTPAQRRQILAAESKSPEVIEVTSRAFKRNPYVVAEILFRANGTCQGCKREAPFKRADGTPYLEVHHIEWLSRGGEDSVENAIALCPNCHRQAHFGELELAKVNRAIK</sequence>
<evidence type="ECO:0000313" key="2">
    <source>
        <dbReference type="EMBL" id="MBU4682367.1"/>
    </source>
</evidence>
<comment type="caution">
    <text evidence="2">The sequence shown here is derived from an EMBL/GenBank/DDBJ whole genome shotgun (WGS) entry which is preliminary data.</text>
</comment>
<dbReference type="InterPro" id="IPR003615">
    <property type="entry name" value="HNH_nuc"/>
</dbReference>
<evidence type="ECO:0000259" key="1">
    <source>
        <dbReference type="SMART" id="SM00507"/>
    </source>
</evidence>
<feature type="domain" description="HNH nuclease" evidence="1">
    <location>
        <begin position="166"/>
        <end position="225"/>
    </location>
</feature>
<accession>A0ABS6DGP9</accession>
<protein>
    <submittedName>
        <fullName evidence="2">HNH endonuclease</fullName>
    </submittedName>
</protein>
<organism evidence="2 3">
    <name type="scientific">Cedecea davisae</name>
    <dbReference type="NCBI Taxonomy" id="158484"/>
    <lineage>
        <taxon>Bacteria</taxon>
        <taxon>Pseudomonadati</taxon>
        <taxon>Pseudomonadota</taxon>
        <taxon>Gammaproteobacteria</taxon>
        <taxon>Enterobacterales</taxon>
        <taxon>Enterobacteriaceae</taxon>
        <taxon>Cedecea</taxon>
    </lineage>
</organism>
<keyword evidence="2" id="KW-0378">Hydrolase</keyword>
<dbReference type="RefSeq" id="WP_216375598.1">
    <property type="nucleotide sequence ID" value="NZ_JAGRYT010000038.1"/>
</dbReference>
<name>A0ABS6DGP9_9ENTR</name>
<evidence type="ECO:0000313" key="3">
    <source>
        <dbReference type="Proteomes" id="UP000686327"/>
    </source>
</evidence>
<dbReference type="InterPro" id="IPR002711">
    <property type="entry name" value="HNH"/>
</dbReference>
<dbReference type="EMBL" id="JAGRYU010000013">
    <property type="protein sequence ID" value="MBU4682367.1"/>
    <property type="molecule type" value="Genomic_DNA"/>
</dbReference>
<gene>
    <name evidence="2" type="ORF">KC222_10105</name>
</gene>
<dbReference type="CDD" id="cd00085">
    <property type="entry name" value="HNHc"/>
    <property type="match status" value="1"/>
</dbReference>
<dbReference type="GO" id="GO:0004519">
    <property type="term" value="F:endonuclease activity"/>
    <property type="evidence" value="ECO:0007669"/>
    <property type="project" value="UniProtKB-KW"/>
</dbReference>
<keyword evidence="3" id="KW-1185">Reference proteome</keyword>
<keyword evidence="2" id="KW-0255">Endonuclease</keyword>
<dbReference type="SMART" id="SM00507">
    <property type="entry name" value="HNHc"/>
    <property type="match status" value="1"/>
</dbReference>
<keyword evidence="2" id="KW-0540">Nuclease</keyword>
<dbReference type="Pfam" id="PF01844">
    <property type="entry name" value="HNH"/>
    <property type="match status" value="1"/>
</dbReference>
<proteinExistence type="predicted"/>
<reference evidence="2 3" key="1">
    <citation type="submission" date="2021-04" db="EMBL/GenBank/DDBJ databases">
        <authorList>
            <person name="Seiffert S.N."/>
        </authorList>
    </citation>
    <scope>NUCLEOTIDE SEQUENCE [LARGE SCALE GENOMIC DNA]</scope>
    <source>
        <strain evidence="2 3">1</strain>
    </source>
</reference>
<dbReference type="Proteomes" id="UP000686327">
    <property type="component" value="Unassembled WGS sequence"/>
</dbReference>
<reference evidence="3" key="2">
    <citation type="submission" date="2023-07" db="EMBL/GenBank/DDBJ databases">
        <title>Cedecea davisae an AmpC producer and its therapeutic implications.</title>
        <authorList>
            <person name="Notter J."/>
        </authorList>
    </citation>
    <scope>NUCLEOTIDE SEQUENCE [LARGE SCALE GENOMIC DNA]</scope>
    <source>
        <strain evidence="3">1</strain>
    </source>
</reference>